<dbReference type="InterPro" id="IPR052202">
    <property type="entry name" value="Yeast_MetPath_Reg"/>
</dbReference>
<evidence type="ECO:0000256" key="4">
    <source>
        <dbReference type="ARBA" id="ARBA00023015"/>
    </source>
</evidence>
<keyword evidence="9" id="KW-0812">Transmembrane</keyword>
<dbReference type="InterPro" id="IPR007219">
    <property type="entry name" value="XnlR_reg_dom"/>
</dbReference>
<evidence type="ECO:0000256" key="1">
    <source>
        <dbReference type="ARBA" id="ARBA00004123"/>
    </source>
</evidence>
<evidence type="ECO:0000256" key="2">
    <source>
        <dbReference type="ARBA" id="ARBA00022723"/>
    </source>
</evidence>
<dbReference type="Proteomes" id="UP000186136">
    <property type="component" value="Unassembled WGS sequence"/>
</dbReference>
<organism evidence="11 12">
    <name type="scientific">Pichia membranifaciens</name>
    <dbReference type="NCBI Taxonomy" id="4926"/>
    <lineage>
        <taxon>Eukaryota</taxon>
        <taxon>Fungi</taxon>
        <taxon>Dikarya</taxon>
        <taxon>Ascomycota</taxon>
        <taxon>Saccharomycotina</taxon>
        <taxon>Pichiomycetes</taxon>
        <taxon>Pichiales</taxon>
        <taxon>Pichiaceae</taxon>
        <taxon>Pichia</taxon>
    </lineage>
</organism>
<feature type="domain" description="Xylanolytic transcriptional activator regulatory" evidence="10">
    <location>
        <begin position="3"/>
        <end position="101"/>
    </location>
</feature>
<gene>
    <name evidence="11" type="ORF">PMKS-003438</name>
</gene>
<feature type="transmembrane region" description="Helical" evidence="9">
    <location>
        <begin position="164"/>
        <end position="188"/>
    </location>
</feature>
<dbReference type="AlphaFoldDB" id="A0A1Q2YK63"/>
<dbReference type="CDD" id="cd12148">
    <property type="entry name" value="fungal_TF_MHR"/>
    <property type="match status" value="1"/>
</dbReference>
<name>A0A1Q2YK63_9ASCO</name>
<evidence type="ECO:0000256" key="7">
    <source>
        <dbReference type="ARBA" id="ARBA00023242"/>
    </source>
</evidence>
<comment type="caution">
    <text evidence="11">The sequence shown here is derived from an EMBL/GenBank/DDBJ whole genome shotgun (WGS) entry which is preliminary data.</text>
</comment>
<dbReference type="GO" id="GO:0045944">
    <property type="term" value="P:positive regulation of transcription by RNA polymerase II"/>
    <property type="evidence" value="ECO:0007669"/>
    <property type="project" value="TreeGrafter"/>
</dbReference>
<evidence type="ECO:0000256" key="5">
    <source>
        <dbReference type="ARBA" id="ARBA00023125"/>
    </source>
</evidence>
<evidence type="ECO:0000259" key="10">
    <source>
        <dbReference type="Pfam" id="PF04082"/>
    </source>
</evidence>
<dbReference type="Pfam" id="PF04082">
    <property type="entry name" value="Fungal_trans"/>
    <property type="match status" value="1"/>
</dbReference>
<dbReference type="OrthoDB" id="2399539at2759"/>
<sequence>MRKFWCCYILERSILISISKPFILHERRVDSKIPLFDYEPSQAFNPNNGKIFFINQSIKIKRLESRFIEELSIVTAGSKSINKNQLVKVERFFQELQNWRNECQGFNNNGIENQTLLFYYYKSIRHLIQPYLELLDPNDKLFKECQAAAGQICQSIKNYHAKTFYGFSILNIHLVFIAGITLIYCLWLQRNRDDMRRKLLGDDKKHTRPTVSEDLFRGLDDLRACSVSLYVMSERTKFALSFRDTFEEIMNATIGNLILRCGPDSSEILYRGIGLPPAIFRKPLKHFQIESNYIEKSDADKLEDEEQQKRKGHLTRSAIPKGLSHLLLHPPGLEDYDQKDNEKDKERENQMQKVQQDLERERKRESEFKEREKERLRHRETQREQEKEKENEKEQERELLRTEQERSDLNNRILPLPIKLPQLQPQTRLTSSLNSKTFDNEMRLASGNPYAMNNLSLKRKYSKGDSETDSVVSSLHSNVLSPLVGSTFKSSLNTPALMSSCLNTATSNSVAAPNNELSSTSTISDKFRYLRSPLNPNSPNIVDNTAAATITSSSSPDTSSPMSTNVMSDNLVMQNTIPDLIPFVGGTTNMISNISTWTEQSGQQVPQTGLTMLQYDSHPNLNELSFNHSMSPANMNQNHNNHHPHNQAHPHNLNNNNNFPQSHLHNGTNVSGYQNMGVHLDGSHNGHGYGMYNNNNTGNTYNQSNGNGTAANRNNGSGMDNDKSYPQQYPSQPNNGMTETFNSLFDVVGNDDFWGLNNDLGFLP</sequence>
<feature type="compositionally biased region" description="Basic and acidic residues" evidence="8">
    <location>
        <begin position="336"/>
        <end position="408"/>
    </location>
</feature>
<evidence type="ECO:0000313" key="12">
    <source>
        <dbReference type="Proteomes" id="UP000186136"/>
    </source>
</evidence>
<dbReference type="EMBL" id="BDGI01000147">
    <property type="protein sequence ID" value="GAV29932.1"/>
    <property type="molecule type" value="Genomic_DNA"/>
</dbReference>
<dbReference type="GO" id="GO:0000981">
    <property type="term" value="F:DNA-binding transcription factor activity, RNA polymerase II-specific"/>
    <property type="evidence" value="ECO:0007669"/>
    <property type="project" value="TreeGrafter"/>
</dbReference>
<evidence type="ECO:0000313" key="11">
    <source>
        <dbReference type="EMBL" id="GAV29932.1"/>
    </source>
</evidence>
<keyword evidence="9" id="KW-0472">Membrane</keyword>
<dbReference type="GO" id="GO:0006351">
    <property type="term" value="P:DNA-templated transcription"/>
    <property type="evidence" value="ECO:0007669"/>
    <property type="project" value="InterPro"/>
</dbReference>
<dbReference type="GO" id="GO:0043565">
    <property type="term" value="F:sequence-specific DNA binding"/>
    <property type="evidence" value="ECO:0007669"/>
    <property type="project" value="TreeGrafter"/>
</dbReference>
<keyword evidence="7" id="KW-0539">Nucleus</keyword>
<evidence type="ECO:0000256" key="3">
    <source>
        <dbReference type="ARBA" id="ARBA00022833"/>
    </source>
</evidence>
<feature type="compositionally biased region" description="Low complexity" evidence="8">
    <location>
        <begin position="649"/>
        <end position="666"/>
    </location>
</feature>
<accession>A0A1Q2YK63</accession>
<protein>
    <recommendedName>
        <fullName evidence="10">Xylanolytic transcriptional activator regulatory domain-containing protein</fullName>
    </recommendedName>
</protein>
<dbReference type="PANTHER" id="PTHR47782">
    <property type="entry name" value="ZN(II)2CYS6 TRANSCRIPTION FACTOR (EUROFUNG)-RELATED"/>
    <property type="match status" value="1"/>
</dbReference>
<comment type="subcellular location">
    <subcellularLocation>
        <location evidence="1">Nucleus</location>
    </subcellularLocation>
</comment>
<dbReference type="GO" id="GO:0008270">
    <property type="term" value="F:zinc ion binding"/>
    <property type="evidence" value="ECO:0007669"/>
    <property type="project" value="InterPro"/>
</dbReference>
<dbReference type="PANTHER" id="PTHR47782:SF12">
    <property type="entry name" value="ZN(II)2CYS6 TRANSCRIPTION FACTOR (EUROFUNG)"/>
    <property type="match status" value="1"/>
</dbReference>
<keyword evidence="3" id="KW-0862">Zinc</keyword>
<feature type="region of interest" description="Disordered" evidence="8">
    <location>
        <begin position="299"/>
        <end position="408"/>
    </location>
</feature>
<feature type="compositionally biased region" description="Polar residues" evidence="8">
    <location>
        <begin position="724"/>
        <end position="734"/>
    </location>
</feature>
<keyword evidence="9" id="KW-1133">Transmembrane helix</keyword>
<feature type="region of interest" description="Disordered" evidence="8">
    <location>
        <begin position="634"/>
        <end position="734"/>
    </location>
</feature>
<reference evidence="11 12" key="1">
    <citation type="submission" date="2016-08" db="EMBL/GenBank/DDBJ databases">
        <title>Whole genome shotgun sequence of Pichia membranifaciens KS47-1.</title>
        <authorList>
            <person name="Konishi M."/>
            <person name="Ishida M."/>
            <person name="Arakawa T."/>
            <person name="Kato Y."/>
            <person name="Horiuchi J."/>
        </authorList>
    </citation>
    <scope>NUCLEOTIDE SEQUENCE [LARGE SCALE GENOMIC DNA]</scope>
    <source>
        <strain evidence="11 12">KS47-1</strain>
    </source>
</reference>
<keyword evidence="6" id="KW-0804">Transcription</keyword>
<dbReference type="GO" id="GO:0005634">
    <property type="term" value="C:nucleus"/>
    <property type="evidence" value="ECO:0007669"/>
    <property type="project" value="UniProtKB-SubCell"/>
</dbReference>
<keyword evidence="5" id="KW-0238">DNA-binding</keyword>
<evidence type="ECO:0000256" key="9">
    <source>
        <dbReference type="SAM" id="Phobius"/>
    </source>
</evidence>
<keyword evidence="4" id="KW-0805">Transcription regulation</keyword>
<feature type="compositionally biased region" description="Low complexity" evidence="8">
    <location>
        <begin position="690"/>
        <end position="718"/>
    </location>
</feature>
<feature type="compositionally biased region" description="Low complexity" evidence="8">
    <location>
        <begin position="322"/>
        <end position="333"/>
    </location>
</feature>
<evidence type="ECO:0000256" key="8">
    <source>
        <dbReference type="SAM" id="MobiDB-lite"/>
    </source>
</evidence>
<keyword evidence="12" id="KW-1185">Reference proteome</keyword>
<proteinExistence type="predicted"/>
<keyword evidence="2" id="KW-0479">Metal-binding</keyword>
<evidence type="ECO:0000256" key="6">
    <source>
        <dbReference type="ARBA" id="ARBA00023163"/>
    </source>
</evidence>